<keyword evidence="2" id="KW-1185">Reference proteome</keyword>
<reference evidence="1 2" key="1">
    <citation type="journal article" date="2012" name="Stand. Genomic Sci.">
        <title>Complete genome sequencing and analysis of Saprospira grandis str. Lewin, a predatory marine bacterium.</title>
        <authorList>
            <person name="Saw J.H."/>
            <person name="Yuryev A."/>
            <person name="Kanbe M."/>
            <person name="Hou S."/>
            <person name="Young A.G."/>
            <person name="Aizawa S."/>
            <person name="Alam M."/>
        </authorList>
    </citation>
    <scope>NUCLEOTIDE SEQUENCE [LARGE SCALE GENOMIC DNA]</scope>
    <source>
        <strain evidence="1 2">Lewin</strain>
    </source>
</reference>
<dbReference type="STRING" id="984262.SGRA_0558"/>
<protein>
    <submittedName>
        <fullName evidence="1">Uncharacterized protein</fullName>
    </submittedName>
</protein>
<evidence type="ECO:0000313" key="1">
    <source>
        <dbReference type="EMBL" id="AFC23297.1"/>
    </source>
</evidence>
<dbReference type="AlphaFoldDB" id="H6KZ13"/>
<organism evidence="1 2">
    <name type="scientific">Saprospira grandis (strain Lewin)</name>
    <dbReference type="NCBI Taxonomy" id="984262"/>
    <lineage>
        <taxon>Bacteria</taxon>
        <taxon>Pseudomonadati</taxon>
        <taxon>Bacteroidota</taxon>
        <taxon>Saprospiria</taxon>
        <taxon>Saprospirales</taxon>
        <taxon>Saprospiraceae</taxon>
        <taxon>Saprospira</taxon>
    </lineage>
</organism>
<accession>H6KZ13</accession>
<proteinExistence type="predicted"/>
<dbReference type="EMBL" id="CP002831">
    <property type="protein sequence ID" value="AFC23297.1"/>
    <property type="molecule type" value="Genomic_DNA"/>
</dbReference>
<dbReference type="PROSITE" id="PS51257">
    <property type="entry name" value="PROKAR_LIPOPROTEIN"/>
    <property type="match status" value="1"/>
</dbReference>
<evidence type="ECO:0000313" key="2">
    <source>
        <dbReference type="Proteomes" id="UP000007519"/>
    </source>
</evidence>
<dbReference type="KEGG" id="sgn:SGRA_0558"/>
<dbReference type="Proteomes" id="UP000007519">
    <property type="component" value="Chromosome"/>
</dbReference>
<gene>
    <name evidence="1" type="ordered locus">SGRA_0558</name>
</gene>
<sequence>MSILRGNYFLFFGGLSCAALRFRARRSARPIAFFALLKKLGLAFGHPYTSLGQKRFFALDLFFGSFFPFCSTRMLKLP</sequence>
<name>H6KZ13_SAPGL</name>
<dbReference type="HOGENOM" id="CLU_2620010_0_0_10"/>